<dbReference type="AlphaFoldDB" id="A0A0F9DBQ2"/>
<protein>
    <recommendedName>
        <fullName evidence="2">DUF1059 domain-containing protein</fullName>
    </recommendedName>
</protein>
<evidence type="ECO:0000313" key="1">
    <source>
        <dbReference type="EMBL" id="KKL15176.1"/>
    </source>
</evidence>
<dbReference type="EMBL" id="LAZR01040162">
    <property type="protein sequence ID" value="KKL15176.1"/>
    <property type="molecule type" value="Genomic_DNA"/>
</dbReference>
<gene>
    <name evidence="1" type="ORF">LCGC14_2508210</name>
</gene>
<accession>A0A0F9DBQ2</accession>
<reference evidence="1" key="1">
    <citation type="journal article" date="2015" name="Nature">
        <title>Complex archaea that bridge the gap between prokaryotes and eukaryotes.</title>
        <authorList>
            <person name="Spang A."/>
            <person name="Saw J.H."/>
            <person name="Jorgensen S.L."/>
            <person name="Zaremba-Niedzwiedzka K."/>
            <person name="Martijn J."/>
            <person name="Lind A.E."/>
            <person name="van Eijk R."/>
            <person name="Schleper C."/>
            <person name="Guy L."/>
            <person name="Ettema T.J."/>
        </authorList>
    </citation>
    <scope>NUCLEOTIDE SEQUENCE</scope>
</reference>
<name>A0A0F9DBQ2_9ZZZZ</name>
<proteinExistence type="predicted"/>
<organism evidence="1">
    <name type="scientific">marine sediment metagenome</name>
    <dbReference type="NCBI Taxonomy" id="412755"/>
    <lineage>
        <taxon>unclassified sequences</taxon>
        <taxon>metagenomes</taxon>
        <taxon>ecological metagenomes</taxon>
    </lineage>
</organism>
<dbReference type="InterPro" id="IPR009409">
    <property type="entry name" value="DUF1059"/>
</dbReference>
<evidence type="ECO:0008006" key="2">
    <source>
        <dbReference type="Google" id="ProtNLM"/>
    </source>
</evidence>
<dbReference type="Pfam" id="PF06348">
    <property type="entry name" value="DUF1059"/>
    <property type="match status" value="1"/>
</dbReference>
<sequence length="55" mass="6370">MSSLVCADYGYECDFEVKGDDSKVISEFRKHVLEEHGIDYSKEVLKRWVLSKSGR</sequence>
<comment type="caution">
    <text evidence="1">The sequence shown here is derived from an EMBL/GenBank/DDBJ whole genome shotgun (WGS) entry which is preliminary data.</text>
</comment>